<protein>
    <submittedName>
        <fullName evidence="1">Uncharacterized protein</fullName>
    </submittedName>
</protein>
<name>A0A1I3IVQ0_9HYPH</name>
<dbReference type="EMBL" id="FORF01000003">
    <property type="protein sequence ID" value="SFI52054.1"/>
    <property type="molecule type" value="Genomic_DNA"/>
</dbReference>
<dbReference type="Proteomes" id="UP000242763">
    <property type="component" value="Unassembled WGS sequence"/>
</dbReference>
<organism evidence="1 2">
    <name type="scientific">Aquamicrobium aerolatum DSM 21857</name>
    <dbReference type="NCBI Taxonomy" id="1121003"/>
    <lineage>
        <taxon>Bacteria</taxon>
        <taxon>Pseudomonadati</taxon>
        <taxon>Pseudomonadota</taxon>
        <taxon>Alphaproteobacteria</taxon>
        <taxon>Hyphomicrobiales</taxon>
        <taxon>Phyllobacteriaceae</taxon>
        <taxon>Aerobium</taxon>
    </lineage>
</organism>
<dbReference type="AlphaFoldDB" id="A0A1I3IVQ0"/>
<sequence>MQVEVQTCRLGALTDFSHVTQERNTRANLPCDELTCLKARPLASHYAGVGGAKTHGVDRRENNLQLAQTVLVIVPDRELQRSIAFALEAEGLQLEFHDSLAGAIAQDRLGAASCVVVDEDALGARREALAQIGHATKPLILLVDRLRARSDIEGVAVLTKPLLGRLLVETVESFAPLRPDAAQIRSFP</sequence>
<gene>
    <name evidence="1" type="ORF">SAMN03080618_00676</name>
</gene>
<evidence type="ECO:0000313" key="1">
    <source>
        <dbReference type="EMBL" id="SFI52054.1"/>
    </source>
</evidence>
<reference evidence="2" key="1">
    <citation type="submission" date="2016-10" db="EMBL/GenBank/DDBJ databases">
        <authorList>
            <person name="Varghese N."/>
            <person name="Submissions S."/>
        </authorList>
    </citation>
    <scope>NUCLEOTIDE SEQUENCE [LARGE SCALE GENOMIC DNA]</scope>
    <source>
        <strain evidence="2">DSM 21857</strain>
    </source>
</reference>
<proteinExistence type="predicted"/>
<dbReference type="STRING" id="1121003.SAMN03080618_00676"/>
<evidence type="ECO:0000313" key="2">
    <source>
        <dbReference type="Proteomes" id="UP000242763"/>
    </source>
</evidence>
<accession>A0A1I3IVQ0</accession>
<keyword evidence="2" id="KW-1185">Reference proteome</keyword>